<keyword evidence="2" id="KW-1185">Reference proteome</keyword>
<proteinExistence type="predicted"/>
<gene>
    <name evidence="1" type="ORF">Fmac_032940</name>
</gene>
<name>A0ABD1L6D4_9FABA</name>
<comment type="caution">
    <text evidence="1">The sequence shown here is derived from an EMBL/GenBank/DDBJ whole genome shotgun (WGS) entry which is preliminary data.</text>
</comment>
<accession>A0ABD1L6D4</accession>
<organism evidence="1 2">
    <name type="scientific">Flemingia macrophylla</name>
    <dbReference type="NCBI Taxonomy" id="520843"/>
    <lineage>
        <taxon>Eukaryota</taxon>
        <taxon>Viridiplantae</taxon>
        <taxon>Streptophyta</taxon>
        <taxon>Embryophyta</taxon>
        <taxon>Tracheophyta</taxon>
        <taxon>Spermatophyta</taxon>
        <taxon>Magnoliopsida</taxon>
        <taxon>eudicotyledons</taxon>
        <taxon>Gunneridae</taxon>
        <taxon>Pentapetalae</taxon>
        <taxon>rosids</taxon>
        <taxon>fabids</taxon>
        <taxon>Fabales</taxon>
        <taxon>Fabaceae</taxon>
        <taxon>Papilionoideae</taxon>
        <taxon>50 kb inversion clade</taxon>
        <taxon>NPAAA clade</taxon>
        <taxon>indigoferoid/millettioid clade</taxon>
        <taxon>Phaseoleae</taxon>
        <taxon>Flemingia</taxon>
    </lineage>
</organism>
<dbReference type="Gene3D" id="1.10.150.20">
    <property type="entry name" value="5' to 3' exonuclease, C-terminal subdomain"/>
    <property type="match status" value="1"/>
</dbReference>
<reference evidence="1 2" key="1">
    <citation type="submission" date="2024-08" db="EMBL/GenBank/DDBJ databases">
        <title>Insights into the chromosomal genome structure of Flemingia macrophylla.</title>
        <authorList>
            <person name="Ding Y."/>
            <person name="Zhao Y."/>
            <person name="Bi W."/>
            <person name="Wu M."/>
            <person name="Zhao G."/>
            <person name="Gong Y."/>
            <person name="Li W."/>
            <person name="Zhang P."/>
        </authorList>
    </citation>
    <scope>NUCLEOTIDE SEQUENCE [LARGE SCALE GENOMIC DNA]</scope>
    <source>
        <strain evidence="1">DYQJB</strain>
        <tissue evidence="1">Leaf</tissue>
    </source>
</reference>
<dbReference type="InterPro" id="IPR003903">
    <property type="entry name" value="UIM_dom"/>
</dbReference>
<dbReference type="PROSITE" id="PS50330">
    <property type="entry name" value="UIM"/>
    <property type="match status" value="1"/>
</dbReference>
<protein>
    <submittedName>
        <fullName evidence="1">Uncharacterized protein</fullName>
    </submittedName>
</protein>
<dbReference type="Proteomes" id="UP001603857">
    <property type="component" value="Unassembled WGS sequence"/>
</dbReference>
<evidence type="ECO:0000313" key="1">
    <source>
        <dbReference type="EMBL" id="KAL2319064.1"/>
    </source>
</evidence>
<dbReference type="EMBL" id="JBGMDY010000011">
    <property type="protein sequence ID" value="KAL2319064.1"/>
    <property type="molecule type" value="Genomic_DNA"/>
</dbReference>
<dbReference type="AlphaFoldDB" id="A0ABD1L6D4"/>
<sequence length="183" mass="20786">MLDLNNPDASKVIISNIQEKIFGIEKAIKQSLHNTKCRELRHLGLTPHLLTSHCTELTRAFTTVRHVNKTDVVTLDTTFGSKRSCFPKLDAIKNAIADIVSQFLRNRRFNRCNVNIATIKLTRPTTSSDEEKKKVKRIITLSTKEVKIKVDEDARKDKVEQEQLEAALKLSLQESQASAFELD</sequence>
<evidence type="ECO:0000313" key="2">
    <source>
        <dbReference type="Proteomes" id="UP001603857"/>
    </source>
</evidence>